<dbReference type="KEGG" id="vg:26644637"/>
<evidence type="ECO:0000313" key="2">
    <source>
        <dbReference type="Proteomes" id="UP000201962"/>
    </source>
</evidence>
<proteinExistence type="predicted"/>
<name>A0A0M3UL94_9CAUD</name>
<organism evidence="1 2">
    <name type="scientific">Salmonella phage SEN4</name>
    <dbReference type="NCBI Taxonomy" id="1647465"/>
    <lineage>
        <taxon>Viruses</taxon>
        <taxon>Duplodnaviria</taxon>
        <taxon>Heunggongvirae</taxon>
        <taxon>Uroviricota</taxon>
        <taxon>Caudoviricetes</taxon>
        <taxon>Peduoviridae</taxon>
        <taxon>Senquatrovirus</taxon>
        <taxon>Senquatrovirus SEN4</taxon>
    </lineage>
</organism>
<accession>A0A0M3UL94</accession>
<reference evidence="1 2" key="1">
    <citation type="submission" date="2016-11" db="EMBL/GenBank/DDBJ databases">
        <title>Phages of Salmonella enterica subsp. salamae and subsp. diarizonae: novel phages with a mosaic genome structure and activity against pathogenic S. enterica subsp. enterica isolates.</title>
        <authorList>
            <person name="Pastekova L."/>
            <person name="Bosak J."/>
            <person name="Dedicova D."/>
            <person name="Benada O."/>
            <person name="Smarda J."/>
            <person name="Smajs D."/>
        </authorList>
    </citation>
    <scope>NUCLEOTIDE SEQUENCE [LARGE SCALE GENOMIC DNA]</scope>
    <source>
        <strain evidence="1">SEN4</strain>
    </source>
</reference>
<dbReference type="EMBL" id="KT630645">
    <property type="protein sequence ID" value="ALF02302.1"/>
    <property type="molecule type" value="Genomic_DNA"/>
</dbReference>
<sequence>MLTVSRGAGYAVRRRFHPVAGFTTVSAFGLCSQYQESRARKQRGAIVAGW</sequence>
<gene>
    <name evidence="1" type="ORF">SEN4_13</name>
</gene>
<dbReference type="Proteomes" id="UP000201962">
    <property type="component" value="Segment"/>
</dbReference>
<dbReference type="GeneID" id="26644637"/>
<evidence type="ECO:0000313" key="1">
    <source>
        <dbReference type="EMBL" id="ALF02302.1"/>
    </source>
</evidence>
<protein>
    <submittedName>
        <fullName evidence="1">Uncharacterized protein</fullName>
    </submittedName>
</protein>
<keyword evidence="2" id="KW-1185">Reference proteome</keyword>
<dbReference type="RefSeq" id="YP_009218827.1">
    <property type="nucleotide sequence ID" value="NC_029015.2"/>
</dbReference>